<dbReference type="EMBL" id="BT138541">
    <property type="protein sequence ID" value="AFK38336.1"/>
    <property type="molecule type" value="mRNA"/>
</dbReference>
<evidence type="ECO:0000256" key="1">
    <source>
        <dbReference type="ARBA" id="ARBA00008614"/>
    </source>
</evidence>
<feature type="domain" description="Tify" evidence="4">
    <location>
        <begin position="95"/>
        <end position="130"/>
    </location>
</feature>
<organism evidence="5">
    <name type="scientific">Medicago truncatula</name>
    <name type="common">Barrel medic</name>
    <name type="synonym">Medicago tribuloides</name>
    <dbReference type="NCBI Taxonomy" id="3880"/>
    <lineage>
        <taxon>Eukaryota</taxon>
        <taxon>Viridiplantae</taxon>
        <taxon>Streptophyta</taxon>
        <taxon>Embryophyta</taxon>
        <taxon>Tracheophyta</taxon>
        <taxon>Spermatophyta</taxon>
        <taxon>Magnoliopsida</taxon>
        <taxon>eudicotyledons</taxon>
        <taxon>Gunneridae</taxon>
        <taxon>Pentapetalae</taxon>
        <taxon>rosids</taxon>
        <taxon>fabids</taxon>
        <taxon>Fabales</taxon>
        <taxon>Fabaceae</taxon>
        <taxon>Papilionoideae</taxon>
        <taxon>50 kb inversion clade</taxon>
        <taxon>NPAAA clade</taxon>
        <taxon>Hologalegina</taxon>
        <taxon>IRL clade</taxon>
        <taxon>Trifolieae</taxon>
        <taxon>Medicago</taxon>
    </lineage>
</organism>
<dbReference type="PANTHER" id="PTHR33077:SF133">
    <property type="entry name" value="PROTEIN TIFY"/>
    <property type="match status" value="1"/>
</dbReference>
<feature type="region of interest" description="Disordered" evidence="3">
    <location>
        <begin position="1"/>
        <end position="22"/>
    </location>
</feature>
<dbReference type="InterPro" id="IPR040390">
    <property type="entry name" value="TIFY/JAZ"/>
</dbReference>
<proteinExistence type="evidence at transcript level"/>
<dbReference type="ExpressionAtlas" id="I3SDJ4">
    <property type="expression patterns" value="differential"/>
</dbReference>
<dbReference type="GO" id="GO:0005634">
    <property type="term" value="C:nucleus"/>
    <property type="evidence" value="ECO:0007669"/>
    <property type="project" value="UniProtKB-SubCell"/>
</dbReference>
<evidence type="ECO:0000256" key="2">
    <source>
        <dbReference type="RuleBase" id="RU369065"/>
    </source>
</evidence>
<evidence type="ECO:0000259" key="4">
    <source>
        <dbReference type="PROSITE" id="PS51320"/>
    </source>
</evidence>
<dbReference type="GO" id="GO:2000022">
    <property type="term" value="P:regulation of jasmonic acid mediated signaling pathway"/>
    <property type="evidence" value="ECO:0007669"/>
    <property type="project" value="UniProtKB-UniRule"/>
</dbReference>
<reference evidence="5" key="1">
    <citation type="submission" date="2012-05" db="EMBL/GenBank/DDBJ databases">
        <authorList>
            <person name="Krishnakumar V."/>
            <person name="Cheung F."/>
            <person name="Xiao Y."/>
            <person name="Chan A."/>
            <person name="Moskal W.A."/>
            <person name="Town C.D."/>
        </authorList>
    </citation>
    <scope>NUCLEOTIDE SEQUENCE</scope>
</reference>
<sequence length="203" mass="22587">MSTSSDISGLSGNKLTKSSEKPTFSQTCNLLRQYLKEKKGSFEGFNLHTPETNGSSPGSSSHSGITMDLFPTNVTPKNLTTMDLFFPRVVNPMVKEPETAQLTMFYNGQVIVLDDFPAEKVEELKSFARTQTQHSDVPTMIPQQPPSLIDMPIARKASLRRFMEKRKDRVSVYSPYQRICPDSAAPEKHAESAPWLVLGAKST</sequence>
<accession>I3SDJ4</accession>
<comment type="function">
    <text evidence="2">Repressor of jasmonate responses.</text>
</comment>
<dbReference type="GO" id="GO:0009611">
    <property type="term" value="P:response to wounding"/>
    <property type="evidence" value="ECO:0007669"/>
    <property type="project" value="UniProtKB-UniRule"/>
</dbReference>
<keyword evidence="2" id="KW-0539">Nucleus</keyword>
<dbReference type="InterPro" id="IPR010399">
    <property type="entry name" value="Tify_dom"/>
</dbReference>
<dbReference type="PANTHER" id="PTHR33077">
    <property type="entry name" value="PROTEIN TIFY 4A-RELATED-RELATED"/>
    <property type="match status" value="1"/>
</dbReference>
<dbReference type="Pfam" id="PF09425">
    <property type="entry name" value="Jas_motif"/>
    <property type="match status" value="1"/>
</dbReference>
<dbReference type="GO" id="GO:0031347">
    <property type="term" value="P:regulation of defense response"/>
    <property type="evidence" value="ECO:0007669"/>
    <property type="project" value="UniProtKB-UniRule"/>
</dbReference>
<comment type="subcellular location">
    <subcellularLocation>
        <location evidence="2">Nucleus</location>
    </subcellularLocation>
</comment>
<comment type="domain">
    <text evidence="2">The jas domain is required for interaction with COI1.</text>
</comment>
<name>I3SDJ4_MEDTR</name>
<evidence type="ECO:0000256" key="3">
    <source>
        <dbReference type="SAM" id="MobiDB-lite"/>
    </source>
</evidence>
<dbReference type="Pfam" id="PF06200">
    <property type="entry name" value="tify"/>
    <property type="match status" value="1"/>
</dbReference>
<dbReference type="AlphaFoldDB" id="I3SDJ4"/>
<dbReference type="PROSITE" id="PS51320">
    <property type="entry name" value="TIFY"/>
    <property type="match status" value="1"/>
</dbReference>
<dbReference type="SMART" id="SM00979">
    <property type="entry name" value="TIFY"/>
    <property type="match status" value="1"/>
</dbReference>
<keyword evidence="2" id="KW-1184">Jasmonic acid signaling pathway</keyword>
<comment type="similarity">
    <text evidence="1 2">Belongs to the TIFY/JAZ family.</text>
</comment>
<protein>
    <recommendedName>
        <fullName evidence="2">Protein TIFY</fullName>
    </recommendedName>
    <alternativeName>
        <fullName evidence="2">Jasmonate ZIM domain-containing protein</fullName>
    </alternativeName>
</protein>
<evidence type="ECO:0000313" key="5">
    <source>
        <dbReference type="EMBL" id="AFK38336.1"/>
    </source>
</evidence>
<dbReference type="InterPro" id="IPR018467">
    <property type="entry name" value="CCT_CS"/>
</dbReference>